<evidence type="ECO:0000313" key="3">
    <source>
        <dbReference type="Proteomes" id="UP000184226"/>
    </source>
</evidence>
<evidence type="ECO:0000256" key="1">
    <source>
        <dbReference type="SAM" id="Phobius"/>
    </source>
</evidence>
<keyword evidence="3" id="KW-1185">Reference proteome</keyword>
<dbReference type="AlphaFoldDB" id="A0A1M5ZNA0"/>
<sequence>MAMLWTRFKRNIYLIHRWTGIAACGLMALWFVSGVVMLFVGYPKLMPAQRLARLPVLAAAGCCIPVSQALLRAGASAAPREITLTSIAGSPYYRLRQGDGRYVVVDAVAGVPGQPVGEQRAMLAARAFIPGAAARYLGPVDEDRWTHAASLNPHRPLHRIQMGDAARTLLYISSSTGEPVMAAPLRQRAWNYVGAWLHWLYMFRDRPADPGWSWIVIGLSGAGVITALTGTLAGLWRWRFGSPYKSGSRSPYREGWLRWHHLSGLVFAAIVCAWIFSGLMSMNPLGIFSPKGQRPDLAAYQGGTPGTARLALEAPEALAMLESAGFHAREIEWRVLGGMPYLLARDAANQTRLILRDAAGPAVRAQWPDSVLLEAAPRLINAAITSQRRLLRYDSYYYRRSAASMYGAAERRLPALRVSFDDPDKTWAYLDPYTGDLELSSSHSQRAGRWLFNFLHSWDLPPMLRAELARHAALILLSLGGLVLSISGIRIGYMRLRAWAAKALRKAGAFPR</sequence>
<dbReference type="RefSeq" id="WP_245801351.1">
    <property type="nucleotide sequence ID" value="NZ_FQXE01000016.1"/>
</dbReference>
<feature type="transmembrane region" description="Helical" evidence="1">
    <location>
        <begin position="256"/>
        <end position="276"/>
    </location>
</feature>
<dbReference type="PANTHER" id="PTHR34219">
    <property type="entry name" value="IRON-REGULATED INNER MEMBRANE PROTEIN-RELATED"/>
    <property type="match status" value="1"/>
</dbReference>
<dbReference type="PANTHER" id="PTHR34219:SF6">
    <property type="entry name" value="BLR3280 PROTEIN"/>
    <property type="match status" value="1"/>
</dbReference>
<proteinExistence type="predicted"/>
<dbReference type="Proteomes" id="UP000184226">
    <property type="component" value="Unassembled WGS sequence"/>
</dbReference>
<protein>
    <submittedName>
        <fullName evidence="2">PepSY-associated TM region</fullName>
    </submittedName>
</protein>
<dbReference type="EMBL" id="FQXE01000016">
    <property type="protein sequence ID" value="SHI25393.1"/>
    <property type="molecule type" value="Genomic_DNA"/>
</dbReference>
<feature type="transmembrane region" description="Helical" evidence="1">
    <location>
        <begin position="472"/>
        <end position="493"/>
    </location>
</feature>
<organism evidence="2 3">
    <name type="scientific">Pollutimonas bauzanensis</name>
    <dbReference type="NCBI Taxonomy" id="658167"/>
    <lineage>
        <taxon>Bacteria</taxon>
        <taxon>Pseudomonadati</taxon>
        <taxon>Pseudomonadota</taxon>
        <taxon>Betaproteobacteria</taxon>
        <taxon>Burkholderiales</taxon>
        <taxon>Alcaligenaceae</taxon>
        <taxon>Pollutimonas</taxon>
    </lineage>
</organism>
<gene>
    <name evidence="2" type="ORF">SAMN04488135_11631</name>
</gene>
<keyword evidence="1" id="KW-0812">Transmembrane</keyword>
<name>A0A1M5ZNA0_9BURK</name>
<accession>A0A1M5ZNA0</accession>
<dbReference type="STRING" id="658167.SAMN04488135_11631"/>
<keyword evidence="1" id="KW-1133">Transmembrane helix</keyword>
<feature type="transmembrane region" description="Helical" evidence="1">
    <location>
        <begin position="212"/>
        <end position="236"/>
    </location>
</feature>
<feature type="transmembrane region" description="Helical" evidence="1">
    <location>
        <begin position="21"/>
        <end position="42"/>
    </location>
</feature>
<keyword evidence="1" id="KW-0472">Membrane</keyword>
<reference evidence="2 3" key="1">
    <citation type="submission" date="2016-11" db="EMBL/GenBank/DDBJ databases">
        <authorList>
            <person name="Jaros S."/>
            <person name="Januszkiewicz K."/>
            <person name="Wedrychowicz H."/>
        </authorList>
    </citation>
    <scope>NUCLEOTIDE SEQUENCE [LARGE SCALE GENOMIC DNA]</scope>
    <source>
        <strain evidence="2 3">CGMCC 1.10190</strain>
    </source>
</reference>
<dbReference type="InterPro" id="IPR005625">
    <property type="entry name" value="PepSY-ass_TM"/>
</dbReference>
<evidence type="ECO:0000313" key="2">
    <source>
        <dbReference type="EMBL" id="SHI25393.1"/>
    </source>
</evidence>